<dbReference type="InterPro" id="IPR054787">
    <property type="entry name" value="TrlF_ATPase"/>
</dbReference>
<feature type="coiled-coil region" evidence="1">
    <location>
        <begin position="492"/>
        <end position="539"/>
    </location>
</feature>
<dbReference type="InterPro" id="IPR016195">
    <property type="entry name" value="Pol/histidinol_Pase-like"/>
</dbReference>
<dbReference type="AlphaFoldDB" id="A0A101CG29"/>
<evidence type="ECO:0000313" key="3">
    <source>
        <dbReference type="Proteomes" id="UP000054388"/>
    </source>
</evidence>
<dbReference type="SUPFAM" id="SSF52540">
    <property type="entry name" value="P-loop containing nucleoside triphosphate hydrolases"/>
    <property type="match status" value="1"/>
</dbReference>
<feature type="coiled-coil region" evidence="1">
    <location>
        <begin position="608"/>
        <end position="635"/>
    </location>
</feature>
<name>A0A101CG29_9FLAO</name>
<dbReference type="Proteomes" id="UP000054388">
    <property type="component" value="Unassembled WGS sequence"/>
</dbReference>
<organism evidence="2 3">
    <name type="scientific">Chryseobacterium aquaticum subsp. greenlandense</name>
    <dbReference type="NCBI Taxonomy" id="345663"/>
    <lineage>
        <taxon>Bacteria</taxon>
        <taxon>Pseudomonadati</taxon>
        <taxon>Bacteroidota</taxon>
        <taxon>Flavobacteriia</taxon>
        <taxon>Flavobacteriales</taxon>
        <taxon>Weeksellaceae</taxon>
        <taxon>Chryseobacterium group</taxon>
        <taxon>Chryseobacterium</taxon>
    </lineage>
</organism>
<dbReference type="RefSeq" id="WP_059137110.1">
    <property type="nucleotide sequence ID" value="NZ_LMAI01000006.1"/>
</dbReference>
<keyword evidence="1" id="KW-0175">Coiled coil</keyword>
<evidence type="ECO:0008006" key="4">
    <source>
        <dbReference type="Google" id="ProtNLM"/>
    </source>
</evidence>
<sequence>MITKINKGSEWRKWNFHVHTKGTNKNDQFTSSSTEDFFYIFFKAAFDNKVEAIGITDYFSIDRYLEALDYVSDIYNKENATGDKLFTNEEVVFIKRIFLFPNVELRMLPATDRGRLINIHCLFNPEYVPHLENDFFGHIENQDGKKMNRHGLTDYGRELGSSLTTDEQRYKKGIDSFVIDLKTLKSVLNKNKNFRDNCILVVSNSNNDGASAVQKHYDLFENEEGSLDGLRSSIYKISHAIFSTNIKDINYFLGKRLEGTDGYNEEIYKQEVNDVIRDRGSLKSCLVGCDSHKESTLFNKFTWLKGDLTFEGLRQICFEPEQRVKIQTDKPDFKEDKVVIDRVKFHSPNNVFTPEVIHLNQNLNVIIGGKSSGKSILLYSIAKTLLPDNSILLNENGEEKYDLTSLDSDFNFEITSRAGISQKMFREAGENSIIPDIKYIPQNYLVKLAEPEVNKKGRPLNKLVRDLINEDDDSKTKYDNFIRNVKQYDKGREELIDKYFELIDDTESLENELKTKSNKEVLETNIASNTKKVEELNKAAGLSTEQLEEYKKIQERQLISDQKFTDFKSDFESIKISLKELDKVAEDLISGKNTLLNTLKLNSIKSYYEDKLSAIDSLKDNISALRKELKIATNEEGEKSFIEENPFKTEQNIIESEASAIDLAIKPFQQNEEIQKQITVLNQSIANDKKLLSEIDSLGKQITDKKALVQSTHEDIFKIYEESHNEYVNIIAELKDRTLDLEKDGLKIEGISQFNFPKLYKNIYEISDGRTASYNNYPQILDNKKKSTTECEFLSVKEGVLTVFNHIMDGSYALLPKINKKHAIKTLLDDYYFDYWKITYKNDKLGEMSTGKASFVILMLIIGLSKSKSPILIDQPEDNLDNRSITKDLVYYLKNKKLERQIIVVTHNANIVVNSDAENVIVANQKGQNNSESSSEFQFDYINGAIENTSPIDESETDLLKSMGIREHVAEIVEGGKEAFILRERKYGFH</sequence>
<dbReference type="SUPFAM" id="SSF89550">
    <property type="entry name" value="PHP domain-like"/>
    <property type="match status" value="1"/>
</dbReference>
<reference evidence="2 3" key="1">
    <citation type="submission" date="2015-10" db="EMBL/GenBank/DDBJ databases">
        <title>Genome sequence of Chryseobacterium greenlandense.</title>
        <authorList>
            <person name="Newman J."/>
            <person name="Fischer K."/>
            <person name="Miller J."/>
        </authorList>
    </citation>
    <scope>NUCLEOTIDE SEQUENCE [LARGE SCALE GENOMIC DNA]</scope>
    <source>
        <strain evidence="2 3">UMB34</strain>
    </source>
</reference>
<dbReference type="InterPro" id="IPR027417">
    <property type="entry name" value="P-loop_NTPase"/>
</dbReference>
<accession>A0A101CG29</accession>
<comment type="caution">
    <text evidence="2">The sequence shown here is derived from an EMBL/GenBank/DDBJ whole genome shotgun (WGS) entry which is preliminary data.</text>
</comment>
<dbReference type="Gene3D" id="3.40.50.300">
    <property type="entry name" value="P-loop containing nucleotide triphosphate hydrolases"/>
    <property type="match status" value="1"/>
</dbReference>
<dbReference type="NCBIfam" id="NF045780">
    <property type="entry name" value="TrlF_fam_ATP"/>
    <property type="match status" value="1"/>
</dbReference>
<gene>
    <name evidence="2" type="ORF">AR686_12435</name>
</gene>
<proteinExistence type="predicted"/>
<evidence type="ECO:0000256" key="1">
    <source>
        <dbReference type="SAM" id="Coils"/>
    </source>
</evidence>
<dbReference type="EMBL" id="LMAI01000006">
    <property type="protein sequence ID" value="KUJ55613.1"/>
    <property type="molecule type" value="Genomic_DNA"/>
</dbReference>
<protein>
    <recommendedName>
        <fullName evidence="4">DNA repair protein</fullName>
    </recommendedName>
</protein>
<evidence type="ECO:0000313" key="2">
    <source>
        <dbReference type="EMBL" id="KUJ55613.1"/>
    </source>
</evidence>